<proteinExistence type="predicted"/>
<gene>
    <name evidence="2" type="ORF">GcM3_047022</name>
</gene>
<feature type="compositionally biased region" description="Basic and acidic residues" evidence="1">
    <location>
        <begin position="220"/>
        <end position="238"/>
    </location>
</feature>
<dbReference type="Proteomes" id="UP000283383">
    <property type="component" value="Unassembled WGS sequence"/>
</dbReference>
<dbReference type="EMBL" id="MCBQ01004771">
    <property type="protein sequence ID" value="RKF80259.1"/>
    <property type="molecule type" value="Genomic_DNA"/>
</dbReference>
<name>A0A420J0C6_9PEZI</name>
<accession>A0A420J0C6</accession>
<organism evidence="2 3">
    <name type="scientific">Golovinomyces cichoracearum</name>
    <dbReference type="NCBI Taxonomy" id="62708"/>
    <lineage>
        <taxon>Eukaryota</taxon>
        <taxon>Fungi</taxon>
        <taxon>Dikarya</taxon>
        <taxon>Ascomycota</taxon>
        <taxon>Pezizomycotina</taxon>
        <taxon>Leotiomycetes</taxon>
        <taxon>Erysiphales</taxon>
        <taxon>Erysiphaceae</taxon>
        <taxon>Golovinomyces</taxon>
    </lineage>
</organism>
<dbReference type="AlphaFoldDB" id="A0A420J0C6"/>
<evidence type="ECO:0000256" key="1">
    <source>
        <dbReference type="SAM" id="MobiDB-lite"/>
    </source>
</evidence>
<evidence type="ECO:0000313" key="2">
    <source>
        <dbReference type="EMBL" id="RKF80259.1"/>
    </source>
</evidence>
<evidence type="ECO:0000313" key="3">
    <source>
        <dbReference type="Proteomes" id="UP000283383"/>
    </source>
</evidence>
<feature type="region of interest" description="Disordered" evidence="1">
    <location>
        <begin position="217"/>
        <end position="239"/>
    </location>
</feature>
<comment type="caution">
    <text evidence="2">The sequence shown here is derived from an EMBL/GenBank/DDBJ whole genome shotgun (WGS) entry which is preliminary data.</text>
</comment>
<feature type="region of interest" description="Disordered" evidence="1">
    <location>
        <begin position="143"/>
        <end position="169"/>
    </location>
</feature>
<sequence length="276" mass="32187">MEAPTQVARVLQDYRNQGFSSSYSHWHLPIDQTTVTVPQMEARNYPTQNFRLQALQGAEMLGDQDQNKIISNNYQQTMQENYQDLIHHGENPWNDLKVPNSTVQSSGPRYQGPAYNGENPWKEESSWYLKAEKNDCRHGLMETGPIIDRKGKGRDINFTPQSFHSSHPMVNGEREYRKFCWRCGNGPNADSQRHDSRYCQYPPLQNWESEVLKNKHRQKKDAFERRETQPRTLDKITEQDENNINAVDGALDEYLLDEPFINLLSPVVELSREDDK</sequence>
<reference evidence="2 3" key="1">
    <citation type="journal article" date="2018" name="BMC Genomics">
        <title>Comparative genome analyses reveal sequence features reflecting distinct modes of host-adaptation between dicot and monocot powdery mildew.</title>
        <authorList>
            <person name="Wu Y."/>
            <person name="Ma X."/>
            <person name="Pan Z."/>
            <person name="Kale S.D."/>
            <person name="Song Y."/>
            <person name="King H."/>
            <person name="Zhang Q."/>
            <person name="Presley C."/>
            <person name="Deng X."/>
            <person name="Wei C.I."/>
            <person name="Xiao S."/>
        </authorList>
    </citation>
    <scope>NUCLEOTIDE SEQUENCE [LARGE SCALE GENOMIC DNA]</scope>
    <source>
        <strain evidence="2">UMSG3</strain>
    </source>
</reference>
<protein>
    <submittedName>
        <fullName evidence="2">Uncharacterized protein</fullName>
    </submittedName>
</protein>
<keyword evidence="3" id="KW-1185">Reference proteome</keyword>